<dbReference type="GO" id="GO:0050118">
    <property type="term" value="F:N-acetyldiaminopimelate deacetylase activity"/>
    <property type="evidence" value="ECO:0007669"/>
    <property type="project" value="UniProtKB-ARBA"/>
</dbReference>
<dbReference type="PIRSF" id="PIRSF005962">
    <property type="entry name" value="Pept_M20D_amidohydro"/>
    <property type="match status" value="1"/>
</dbReference>
<keyword evidence="1" id="KW-0378">Hydrolase</keyword>
<gene>
    <name evidence="4" type="ORF">UABAM_01363</name>
</gene>
<dbReference type="InterPro" id="IPR011650">
    <property type="entry name" value="Peptidase_M20_dimer"/>
</dbReference>
<keyword evidence="5" id="KW-1185">Reference proteome</keyword>
<dbReference type="SUPFAM" id="SSF55031">
    <property type="entry name" value="Bacterial exopeptidase dimerisation domain"/>
    <property type="match status" value="1"/>
</dbReference>
<feature type="binding site" evidence="2">
    <location>
        <position position="164"/>
    </location>
    <ligand>
        <name>Mn(2+)</name>
        <dbReference type="ChEBI" id="CHEBI:29035"/>
        <label>2</label>
    </ligand>
</feature>
<keyword evidence="2" id="KW-0479">Metal-binding</keyword>
<dbReference type="KEGG" id="uam:UABAM_01363"/>
<dbReference type="OrthoDB" id="9776731at2"/>
<evidence type="ECO:0000313" key="4">
    <source>
        <dbReference type="EMBL" id="BBM83020.1"/>
    </source>
</evidence>
<comment type="cofactor">
    <cofactor evidence="2">
        <name>Mn(2+)</name>
        <dbReference type="ChEBI" id="CHEBI:29035"/>
    </cofactor>
    <text evidence="2">The Mn(2+) ion enhances activity.</text>
</comment>
<dbReference type="RefSeq" id="WP_151967245.1">
    <property type="nucleotide sequence ID" value="NZ_AP019860.1"/>
</dbReference>
<dbReference type="GO" id="GO:0046872">
    <property type="term" value="F:metal ion binding"/>
    <property type="evidence" value="ECO:0007669"/>
    <property type="project" value="UniProtKB-KW"/>
</dbReference>
<dbReference type="EMBL" id="AP019860">
    <property type="protein sequence ID" value="BBM83020.1"/>
    <property type="molecule type" value="Genomic_DNA"/>
</dbReference>
<reference evidence="4 5" key="1">
    <citation type="submission" date="2019-08" db="EMBL/GenBank/DDBJ databases">
        <title>Complete genome sequence of Candidatus Uab amorphum.</title>
        <authorList>
            <person name="Shiratori T."/>
            <person name="Suzuki S."/>
            <person name="Kakizawa Y."/>
            <person name="Ishida K."/>
        </authorList>
    </citation>
    <scope>NUCLEOTIDE SEQUENCE [LARGE SCALE GENOMIC DNA]</scope>
    <source>
        <strain evidence="4 5">SRT547</strain>
    </source>
</reference>
<dbReference type="Gene3D" id="3.30.70.360">
    <property type="match status" value="1"/>
</dbReference>
<feature type="binding site" evidence="2">
    <location>
        <position position="103"/>
    </location>
    <ligand>
        <name>Mn(2+)</name>
        <dbReference type="ChEBI" id="CHEBI:29035"/>
        <label>2</label>
    </ligand>
</feature>
<dbReference type="AlphaFoldDB" id="A0A5S9IK46"/>
<evidence type="ECO:0000259" key="3">
    <source>
        <dbReference type="Pfam" id="PF07687"/>
    </source>
</evidence>
<dbReference type="PANTHER" id="PTHR11014">
    <property type="entry name" value="PEPTIDASE M20 FAMILY MEMBER"/>
    <property type="match status" value="1"/>
</dbReference>
<dbReference type="PANTHER" id="PTHR11014:SF63">
    <property type="entry name" value="METALLOPEPTIDASE, PUTATIVE (AFU_ORTHOLOGUE AFUA_6G09600)-RELATED"/>
    <property type="match status" value="1"/>
</dbReference>
<organism evidence="4 5">
    <name type="scientific">Uabimicrobium amorphum</name>
    <dbReference type="NCBI Taxonomy" id="2596890"/>
    <lineage>
        <taxon>Bacteria</taxon>
        <taxon>Pseudomonadati</taxon>
        <taxon>Planctomycetota</taxon>
        <taxon>Candidatus Uabimicrobiia</taxon>
        <taxon>Candidatus Uabimicrobiales</taxon>
        <taxon>Candidatus Uabimicrobiaceae</taxon>
        <taxon>Candidatus Uabimicrobium</taxon>
    </lineage>
</organism>
<feature type="domain" description="Peptidase M20 dimerisation" evidence="3">
    <location>
        <begin position="188"/>
        <end position="279"/>
    </location>
</feature>
<dbReference type="Pfam" id="PF07687">
    <property type="entry name" value="M20_dimer"/>
    <property type="match status" value="1"/>
</dbReference>
<dbReference type="SUPFAM" id="SSF53187">
    <property type="entry name" value="Zn-dependent exopeptidases"/>
    <property type="match status" value="1"/>
</dbReference>
<feature type="binding site" evidence="2">
    <location>
        <position position="105"/>
    </location>
    <ligand>
        <name>Mn(2+)</name>
        <dbReference type="ChEBI" id="CHEBI:29035"/>
        <label>2</label>
    </ligand>
</feature>
<sequence>MKQKIWELCEKNYQDIVKIRRDIHMYPEVEFDLPRTASVIVKELEKLPLQIRTGIAQHGIVADLEIKNAQRRVALRADMDALPIQEMNDVPYKSTIDGKAHMCGHDAHCAMLIGAARILCEMRENLPCNVRFIFQPCEEKYPGGASRMIAEGALEGVDEIYGLHVWPIAEVGTMAITPGAFMGQPDDFTIEIMGTGSHAATPHYSVDPIVIACQYVTMLQSIVARNINPFDAAVISVTQINSGSAFNIIPTSAVIKGTARTLDPNVQSIIRTQMEKMLRGITESHGATYRFDYQEGYPVTYNHEECVVKALRAAESAVTKENIHYPYTSFLGGEDFTYYTREIPGCFIALGSGNTADNVGTKAWHHPEFDIDESCMKYGMALHANLVAQFGEV</sequence>
<dbReference type="FunFam" id="3.30.70.360:FF:000001">
    <property type="entry name" value="N-acetyldiaminopimelate deacetylase"/>
    <property type="match status" value="1"/>
</dbReference>
<dbReference type="GO" id="GO:0019877">
    <property type="term" value="P:diaminopimelate biosynthetic process"/>
    <property type="evidence" value="ECO:0007669"/>
    <property type="project" value="UniProtKB-ARBA"/>
</dbReference>
<evidence type="ECO:0000256" key="1">
    <source>
        <dbReference type="ARBA" id="ARBA00022801"/>
    </source>
</evidence>
<name>A0A5S9IK46_UABAM</name>
<accession>A0A5S9IK46</accession>
<protein>
    <submittedName>
        <fullName evidence="4">Peptidase M20</fullName>
    </submittedName>
</protein>
<proteinExistence type="predicted"/>
<feature type="binding site" evidence="2">
    <location>
        <position position="365"/>
    </location>
    <ligand>
        <name>Mn(2+)</name>
        <dbReference type="ChEBI" id="CHEBI:29035"/>
        <label>2</label>
    </ligand>
</feature>
<dbReference type="NCBIfam" id="TIGR01891">
    <property type="entry name" value="amidohydrolases"/>
    <property type="match status" value="1"/>
</dbReference>
<dbReference type="InterPro" id="IPR036264">
    <property type="entry name" value="Bact_exopeptidase_dim_dom"/>
</dbReference>
<dbReference type="InterPro" id="IPR017439">
    <property type="entry name" value="Amidohydrolase"/>
</dbReference>
<dbReference type="Gene3D" id="3.40.630.10">
    <property type="entry name" value="Zn peptidases"/>
    <property type="match status" value="1"/>
</dbReference>
<evidence type="ECO:0000313" key="5">
    <source>
        <dbReference type="Proteomes" id="UP000326354"/>
    </source>
</evidence>
<dbReference type="Pfam" id="PF01546">
    <property type="entry name" value="Peptidase_M20"/>
    <property type="match status" value="1"/>
</dbReference>
<evidence type="ECO:0000256" key="2">
    <source>
        <dbReference type="PIRSR" id="PIRSR005962-1"/>
    </source>
</evidence>
<feature type="binding site" evidence="2">
    <location>
        <position position="139"/>
    </location>
    <ligand>
        <name>Mn(2+)</name>
        <dbReference type="ChEBI" id="CHEBI:29035"/>
        <label>2</label>
    </ligand>
</feature>
<dbReference type="InterPro" id="IPR002933">
    <property type="entry name" value="Peptidase_M20"/>
</dbReference>
<keyword evidence="2" id="KW-0464">Manganese</keyword>
<dbReference type="Proteomes" id="UP000326354">
    <property type="component" value="Chromosome"/>
</dbReference>